<dbReference type="EMBL" id="JBHTIW010000015">
    <property type="protein sequence ID" value="MFD0921787.1"/>
    <property type="molecule type" value="Genomic_DNA"/>
</dbReference>
<evidence type="ECO:0000313" key="1">
    <source>
        <dbReference type="EMBL" id="MFD0921787.1"/>
    </source>
</evidence>
<dbReference type="RefSeq" id="WP_263250321.1">
    <property type="nucleotide sequence ID" value="NZ_BAABLT010000040.1"/>
</dbReference>
<evidence type="ECO:0000313" key="2">
    <source>
        <dbReference type="Proteomes" id="UP001597018"/>
    </source>
</evidence>
<organism evidence="1 2">
    <name type="scientific">Saccharopolyspora rosea</name>
    <dbReference type="NCBI Taxonomy" id="524884"/>
    <lineage>
        <taxon>Bacteria</taxon>
        <taxon>Bacillati</taxon>
        <taxon>Actinomycetota</taxon>
        <taxon>Actinomycetes</taxon>
        <taxon>Pseudonocardiales</taxon>
        <taxon>Pseudonocardiaceae</taxon>
        <taxon>Saccharopolyspora</taxon>
    </lineage>
</organism>
<gene>
    <name evidence="1" type="ORF">ACFQ16_18750</name>
</gene>
<comment type="caution">
    <text evidence="1">The sequence shown here is derived from an EMBL/GenBank/DDBJ whole genome shotgun (WGS) entry which is preliminary data.</text>
</comment>
<keyword evidence="2" id="KW-1185">Reference proteome</keyword>
<sequence>MWTLIDWFWRPVGQGRHAFSTEARRAPPDAPVSSFCGVEVEAWRVQRLPPES</sequence>
<name>A0ABW3FVI4_9PSEU</name>
<accession>A0ABW3FVI4</accession>
<protein>
    <submittedName>
        <fullName evidence="1">Uncharacterized protein</fullName>
    </submittedName>
</protein>
<reference evidence="2" key="1">
    <citation type="journal article" date="2019" name="Int. J. Syst. Evol. Microbiol.">
        <title>The Global Catalogue of Microorganisms (GCM) 10K type strain sequencing project: providing services to taxonomists for standard genome sequencing and annotation.</title>
        <authorList>
            <consortium name="The Broad Institute Genomics Platform"/>
            <consortium name="The Broad Institute Genome Sequencing Center for Infectious Disease"/>
            <person name="Wu L."/>
            <person name="Ma J."/>
        </authorList>
    </citation>
    <scope>NUCLEOTIDE SEQUENCE [LARGE SCALE GENOMIC DNA]</scope>
    <source>
        <strain evidence="2">CCUG 56401</strain>
    </source>
</reference>
<dbReference type="Proteomes" id="UP001597018">
    <property type="component" value="Unassembled WGS sequence"/>
</dbReference>
<proteinExistence type="predicted"/>